<evidence type="ECO:0000313" key="2">
    <source>
        <dbReference type="EnsemblMetazoa" id="ADIR014485-PA"/>
    </source>
</evidence>
<reference evidence="3" key="1">
    <citation type="submission" date="2013-03" db="EMBL/GenBank/DDBJ databases">
        <title>The Genome Sequence of Anopheles dirus WRAIR2.</title>
        <authorList>
            <consortium name="The Broad Institute Genomics Platform"/>
            <person name="Neafsey D.E."/>
            <person name="Walton C."/>
            <person name="Walker B."/>
            <person name="Young S.K."/>
            <person name="Zeng Q."/>
            <person name="Gargeya S."/>
            <person name="Fitzgerald M."/>
            <person name="Haas B."/>
            <person name="Abouelleil A."/>
            <person name="Allen A.W."/>
            <person name="Alvarado L."/>
            <person name="Arachchi H.M."/>
            <person name="Berlin A.M."/>
            <person name="Chapman S.B."/>
            <person name="Gainer-Dewar J."/>
            <person name="Goldberg J."/>
            <person name="Griggs A."/>
            <person name="Gujja S."/>
            <person name="Hansen M."/>
            <person name="Howarth C."/>
            <person name="Imamovic A."/>
            <person name="Ireland A."/>
            <person name="Larimer J."/>
            <person name="McCowan C."/>
            <person name="Murphy C."/>
            <person name="Pearson M."/>
            <person name="Poon T.W."/>
            <person name="Priest M."/>
            <person name="Roberts A."/>
            <person name="Saif S."/>
            <person name="Shea T."/>
            <person name="Sisk P."/>
            <person name="Sykes S."/>
            <person name="Wortman J."/>
            <person name="Nusbaum C."/>
            <person name="Birren B."/>
        </authorList>
    </citation>
    <scope>NUCLEOTIDE SEQUENCE [LARGE SCALE GENOMIC DNA]</scope>
    <source>
        <strain evidence="3">WRAIR2</strain>
    </source>
</reference>
<dbReference type="VEuPathDB" id="VectorBase:ADIR014485"/>
<evidence type="ECO:0000313" key="3">
    <source>
        <dbReference type="Proteomes" id="UP000075884"/>
    </source>
</evidence>
<name>A0A182NXA0_9DIPT</name>
<organism evidence="2 3">
    <name type="scientific">Anopheles dirus</name>
    <dbReference type="NCBI Taxonomy" id="7168"/>
    <lineage>
        <taxon>Eukaryota</taxon>
        <taxon>Metazoa</taxon>
        <taxon>Ecdysozoa</taxon>
        <taxon>Arthropoda</taxon>
        <taxon>Hexapoda</taxon>
        <taxon>Insecta</taxon>
        <taxon>Pterygota</taxon>
        <taxon>Neoptera</taxon>
        <taxon>Endopterygota</taxon>
        <taxon>Diptera</taxon>
        <taxon>Nematocera</taxon>
        <taxon>Culicoidea</taxon>
        <taxon>Culicidae</taxon>
        <taxon>Anophelinae</taxon>
        <taxon>Anopheles</taxon>
    </lineage>
</organism>
<keyword evidence="3" id="KW-1185">Reference proteome</keyword>
<feature type="region of interest" description="Disordered" evidence="1">
    <location>
        <begin position="77"/>
        <end position="109"/>
    </location>
</feature>
<protein>
    <submittedName>
        <fullName evidence="2">Uncharacterized protein</fullName>
    </submittedName>
</protein>
<dbReference type="Proteomes" id="UP000075884">
    <property type="component" value="Unassembled WGS sequence"/>
</dbReference>
<dbReference type="EnsemblMetazoa" id="ADIR014485-RB">
    <property type="protein sequence ID" value="ADIR014485-PB"/>
    <property type="gene ID" value="ADIR014485"/>
</dbReference>
<evidence type="ECO:0000256" key="1">
    <source>
        <dbReference type="SAM" id="MobiDB-lite"/>
    </source>
</evidence>
<accession>A0A182NXA0</accession>
<proteinExistence type="predicted"/>
<dbReference type="AlphaFoldDB" id="A0A182NXA0"/>
<feature type="compositionally biased region" description="Basic and acidic residues" evidence="1">
    <location>
        <begin position="77"/>
        <end position="98"/>
    </location>
</feature>
<dbReference type="EnsemblMetazoa" id="ADIR014485-RA">
    <property type="protein sequence ID" value="ADIR014485-PA"/>
    <property type="gene ID" value="ADIR014485"/>
</dbReference>
<reference evidence="2" key="2">
    <citation type="submission" date="2020-05" db="UniProtKB">
        <authorList>
            <consortium name="EnsemblMetazoa"/>
        </authorList>
    </citation>
    <scope>IDENTIFICATION</scope>
    <source>
        <strain evidence="2">WRAIR2</strain>
    </source>
</reference>
<sequence>MTEWPSSHRHRCDGRCNRRNETEVRLQRRSCCVADCGGTSCSRNGNGGSRTAPSHHLPRADNGEAICPLWKRSWKDDESSGERRSADDDTRRRIDDGLLTRTSRPLSRRRPLQAANAVERGHLRPQGGGIMRMHPVKLTCGQHFRCETNIIFVFVFMPVVTPNGRPPVSE</sequence>